<protein>
    <submittedName>
        <fullName evidence="2">Uncharacterized protein</fullName>
    </submittedName>
</protein>
<feature type="transmembrane region" description="Helical" evidence="1">
    <location>
        <begin position="73"/>
        <end position="91"/>
    </location>
</feature>
<dbReference type="EMBL" id="KK088429">
    <property type="protein sequence ID" value="EYE93821.1"/>
    <property type="molecule type" value="Genomic_DNA"/>
</dbReference>
<dbReference type="Proteomes" id="UP000019804">
    <property type="component" value="Unassembled WGS sequence"/>
</dbReference>
<sequence>MCVPTQNYTTLHRHENNCQYPCMINFRVLHAYIQLKGCRSYDQHSVYYIVLIGPILYNDVCLLATSTGTGSQGLGHCGVILVTEAMYMFHLRRTMYRLRSNPGFFRRSN</sequence>
<evidence type="ECO:0000313" key="2">
    <source>
        <dbReference type="EMBL" id="EYE93821.1"/>
    </source>
</evidence>
<reference evidence="3" key="1">
    <citation type="journal article" date="2014" name="Nat. Commun.">
        <title>Genomic adaptations of the halophilic Dead Sea filamentous fungus Eurotium rubrum.</title>
        <authorList>
            <person name="Kis-Papo T."/>
            <person name="Weig A.R."/>
            <person name="Riley R."/>
            <person name="Persoh D."/>
            <person name="Salamov A."/>
            <person name="Sun H."/>
            <person name="Lipzen A."/>
            <person name="Wasser S.P."/>
            <person name="Rambold G."/>
            <person name="Grigoriev I.V."/>
            <person name="Nevo E."/>
        </authorList>
    </citation>
    <scope>NUCLEOTIDE SEQUENCE [LARGE SCALE GENOMIC DNA]</scope>
    <source>
        <strain evidence="3">CBS 135680</strain>
    </source>
</reference>
<accession>A0A017SAH3</accession>
<dbReference type="GeneID" id="63692813"/>
<proteinExistence type="predicted"/>
<keyword evidence="1" id="KW-0472">Membrane</keyword>
<keyword evidence="3" id="KW-1185">Reference proteome</keyword>
<keyword evidence="1" id="KW-1133">Transmembrane helix</keyword>
<evidence type="ECO:0000256" key="1">
    <source>
        <dbReference type="SAM" id="Phobius"/>
    </source>
</evidence>
<name>A0A017SAH3_ASPRC</name>
<evidence type="ECO:0000313" key="3">
    <source>
        <dbReference type="Proteomes" id="UP000019804"/>
    </source>
</evidence>
<dbReference type="HOGENOM" id="CLU_2183414_0_0_1"/>
<gene>
    <name evidence="2" type="ORF">EURHEDRAFT_109279</name>
</gene>
<feature type="transmembrane region" description="Helical" evidence="1">
    <location>
        <begin position="46"/>
        <end position="67"/>
    </location>
</feature>
<keyword evidence="1" id="KW-0812">Transmembrane</keyword>
<dbReference type="RefSeq" id="XP_040637509.1">
    <property type="nucleotide sequence ID" value="XM_040777689.1"/>
</dbReference>
<dbReference type="AlphaFoldDB" id="A0A017SAH3"/>
<organism evidence="2 3">
    <name type="scientific">Aspergillus ruber (strain CBS 135680)</name>
    <dbReference type="NCBI Taxonomy" id="1388766"/>
    <lineage>
        <taxon>Eukaryota</taxon>
        <taxon>Fungi</taxon>
        <taxon>Dikarya</taxon>
        <taxon>Ascomycota</taxon>
        <taxon>Pezizomycotina</taxon>
        <taxon>Eurotiomycetes</taxon>
        <taxon>Eurotiomycetidae</taxon>
        <taxon>Eurotiales</taxon>
        <taxon>Aspergillaceae</taxon>
        <taxon>Aspergillus</taxon>
        <taxon>Aspergillus subgen. Aspergillus</taxon>
    </lineage>
</organism>